<protein>
    <recommendedName>
        <fullName evidence="1">ASCH domain-containing protein</fullName>
    </recommendedName>
</protein>
<evidence type="ECO:0000313" key="2">
    <source>
        <dbReference type="EMBL" id="ANY70425.1"/>
    </source>
</evidence>
<gene>
    <name evidence="2" type="ORF">BBD42_30960</name>
</gene>
<reference evidence="2" key="1">
    <citation type="submission" date="2016-08" db="EMBL/GenBank/DDBJ databases">
        <title>Complete Genome Seqeunce of Paenibacillus sp. BIHB 4019 from tea rhizoplane.</title>
        <authorList>
            <person name="Thakur R."/>
            <person name="Swarnkar M.K."/>
            <person name="Gulati A."/>
        </authorList>
    </citation>
    <scope>NUCLEOTIDE SEQUENCE [LARGE SCALE GENOMIC DNA]</scope>
    <source>
        <strain evidence="2">BIHB4019</strain>
    </source>
</reference>
<dbReference type="SUPFAM" id="SSF88697">
    <property type="entry name" value="PUA domain-like"/>
    <property type="match status" value="1"/>
</dbReference>
<dbReference type="InterPro" id="IPR007374">
    <property type="entry name" value="ASCH_domain"/>
</dbReference>
<evidence type="ECO:0000259" key="1">
    <source>
        <dbReference type="Pfam" id="PF04266"/>
    </source>
</evidence>
<accession>A0A1B2DRU3</accession>
<dbReference type="Pfam" id="PF04266">
    <property type="entry name" value="ASCH"/>
    <property type="match status" value="1"/>
</dbReference>
<organism evidence="2">
    <name type="scientific">Paenibacillus sp. BIHB 4019</name>
    <dbReference type="NCBI Taxonomy" id="1870819"/>
    <lineage>
        <taxon>Bacteria</taxon>
        <taxon>Bacillati</taxon>
        <taxon>Bacillota</taxon>
        <taxon>Bacilli</taxon>
        <taxon>Bacillales</taxon>
        <taxon>Paenibacillaceae</taxon>
        <taxon>Paenibacillus</taxon>
    </lineage>
</organism>
<name>A0A1B2DRU3_9BACL</name>
<sequence length="118" mass="13087">MKGLIIKPKWADLILSGAKTWEIRSRRTHIRGTIAIIKSGSGQIFGTVELVDCLDVTLATYMNSRNKHCIQVGQKPDSIVGAHEMKAWVLTNPVIYPEPIPYIHPQGAVIWVNLANSV</sequence>
<proteinExistence type="predicted"/>
<dbReference type="InterPro" id="IPR015947">
    <property type="entry name" value="PUA-like_sf"/>
</dbReference>
<dbReference type="RefSeq" id="WP_099521337.1">
    <property type="nucleotide sequence ID" value="NZ_CP016808.1"/>
</dbReference>
<feature type="domain" description="ASCH" evidence="1">
    <location>
        <begin position="5"/>
        <end position="71"/>
    </location>
</feature>
<dbReference type="EMBL" id="CP016808">
    <property type="protein sequence ID" value="ANY70425.1"/>
    <property type="molecule type" value="Genomic_DNA"/>
</dbReference>
<dbReference type="Gene3D" id="2.30.130.30">
    <property type="entry name" value="Hypothetical protein"/>
    <property type="match status" value="1"/>
</dbReference>
<dbReference type="AlphaFoldDB" id="A0A1B2DRU3"/>